<protein>
    <recommendedName>
        <fullName evidence="5">Splicing factor 3B subunit 1 domain-containing protein</fullName>
    </recommendedName>
</protein>
<sequence length="341" mass="38463">MEQQFASLDIYGRNKQSISVKTEVEENCYMETTQTPLGAIGYAIPEENKDQQFDVVLMELPVRQSFIKLEDSELLFSVLSNDVNVDMSPQGQKERKYIKLLFNIKYGTNPQKETAWRVLAQEAREFDSMTLMNPILRLLRQLTWEDEGERNFLVGVIVSVLSEFGPLVYPHVSSIFVLVQPSLIRQDYKIREAGTMIIYNISKAVGPETMVTLMRSGIDSRYADEHVKNVTAITLSVVASALGVPALLPFLMEIGMPALLPFLKYVCQSNKLWQVRCTGIKIVQEIAYSMGCAIYPRLRALLENIEHGCKDENQEVRNITALALAEIATIESSGKPFPIIS</sequence>
<dbReference type="AlphaFoldDB" id="A0A7J7FU78"/>
<name>A0A7J7FU78_CAMSI</name>
<reference evidence="4" key="1">
    <citation type="journal article" date="2020" name="Nat. Commun.">
        <title>Genome assembly of wild tea tree DASZ reveals pedigree and selection history of tea varieties.</title>
        <authorList>
            <person name="Zhang W."/>
            <person name="Zhang Y."/>
            <person name="Qiu H."/>
            <person name="Guo Y."/>
            <person name="Wan H."/>
            <person name="Zhang X."/>
            <person name="Scossa F."/>
            <person name="Alseekh S."/>
            <person name="Zhang Q."/>
            <person name="Wang P."/>
            <person name="Xu L."/>
            <person name="Schmidt M.H."/>
            <person name="Jia X."/>
            <person name="Li D."/>
            <person name="Zhu A."/>
            <person name="Guo F."/>
            <person name="Chen W."/>
            <person name="Ni D."/>
            <person name="Usadel B."/>
            <person name="Fernie A.R."/>
            <person name="Wen W."/>
        </authorList>
    </citation>
    <scope>NUCLEOTIDE SEQUENCE [LARGE SCALE GENOMIC DNA]</scope>
    <source>
        <strain evidence="4">cv. G240</strain>
    </source>
</reference>
<dbReference type="Proteomes" id="UP000593564">
    <property type="component" value="Unassembled WGS sequence"/>
</dbReference>
<comment type="similarity">
    <text evidence="1">Belongs to the SF3B1 family.</text>
</comment>
<dbReference type="InterPro" id="IPR038737">
    <property type="entry name" value="SF3b_su1-like"/>
</dbReference>
<evidence type="ECO:0000313" key="3">
    <source>
        <dbReference type="EMBL" id="KAF5930464.1"/>
    </source>
</evidence>
<dbReference type="GO" id="GO:0003729">
    <property type="term" value="F:mRNA binding"/>
    <property type="evidence" value="ECO:0007669"/>
    <property type="project" value="InterPro"/>
</dbReference>
<evidence type="ECO:0000256" key="1">
    <source>
        <dbReference type="ARBA" id="ARBA00005754"/>
    </source>
</evidence>
<keyword evidence="4" id="KW-1185">Reference proteome</keyword>
<keyword evidence="2" id="KW-0747">Spliceosome</keyword>
<organism evidence="3 4">
    <name type="scientific">Camellia sinensis</name>
    <name type="common">Tea plant</name>
    <name type="synonym">Thea sinensis</name>
    <dbReference type="NCBI Taxonomy" id="4442"/>
    <lineage>
        <taxon>Eukaryota</taxon>
        <taxon>Viridiplantae</taxon>
        <taxon>Streptophyta</taxon>
        <taxon>Embryophyta</taxon>
        <taxon>Tracheophyta</taxon>
        <taxon>Spermatophyta</taxon>
        <taxon>Magnoliopsida</taxon>
        <taxon>eudicotyledons</taxon>
        <taxon>Gunneridae</taxon>
        <taxon>Pentapetalae</taxon>
        <taxon>asterids</taxon>
        <taxon>Ericales</taxon>
        <taxon>Theaceae</taxon>
        <taxon>Camellia</taxon>
    </lineage>
</organism>
<comment type="caution">
    <text evidence="3">The sequence shown here is derived from an EMBL/GenBank/DDBJ whole genome shotgun (WGS) entry which is preliminary data.</text>
</comment>
<dbReference type="EMBL" id="JACBKZ010000015">
    <property type="protein sequence ID" value="KAF5930464.1"/>
    <property type="molecule type" value="Genomic_DNA"/>
</dbReference>
<keyword evidence="2" id="KW-0507">mRNA processing</keyword>
<dbReference type="Gene3D" id="1.25.10.10">
    <property type="entry name" value="Leucine-rich Repeat Variant"/>
    <property type="match status" value="1"/>
</dbReference>
<dbReference type="PANTHER" id="PTHR12097">
    <property type="entry name" value="SPLICING FACTOR 3B, SUBUNIT 1-RELATED"/>
    <property type="match status" value="1"/>
</dbReference>
<evidence type="ECO:0000313" key="4">
    <source>
        <dbReference type="Proteomes" id="UP000593564"/>
    </source>
</evidence>
<dbReference type="SUPFAM" id="SSF48371">
    <property type="entry name" value="ARM repeat"/>
    <property type="match status" value="1"/>
</dbReference>
<keyword evidence="2" id="KW-0508">mRNA splicing</keyword>
<proteinExistence type="inferred from homology"/>
<accession>A0A7J7FU78</accession>
<evidence type="ECO:0000256" key="2">
    <source>
        <dbReference type="ARBA" id="ARBA00022728"/>
    </source>
</evidence>
<reference evidence="3 4" key="2">
    <citation type="submission" date="2020-07" db="EMBL/GenBank/DDBJ databases">
        <title>Genome assembly of wild tea tree DASZ reveals pedigree and selection history of tea varieties.</title>
        <authorList>
            <person name="Zhang W."/>
        </authorList>
    </citation>
    <scope>NUCLEOTIDE SEQUENCE [LARGE SCALE GENOMIC DNA]</scope>
    <source>
        <strain evidence="4">cv. G240</strain>
        <tissue evidence="3">Leaf</tissue>
    </source>
</reference>
<dbReference type="GO" id="GO:0000245">
    <property type="term" value="P:spliceosomal complex assembly"/>
    <property type="evidence" value="ECO:0007669"/>
    <property type="project" value="InterPro"/>
</dbReference>
<dbReference type="GO" id="GO:0005681">
    <property type="term" value="C:spliceosomal complex"/>
    <property type="evidence" value="ECO:0007669"/>
    <property type="project" value="UniProtKB-KW"/>
</dbReference>
<gene>
    <name evidence="3" type="ORF">HYC85_031337</name>
</gene>
<dbReference type="InterPro" id="IPR011989">
    <property type="entry name" value="ARM-like"/>
</dbReference>
<evidence type="ECO:0008006" key="5">
    <source>
        <dbReference type="Google" id="ProtNLM"/>
    </source>
</evidence>
<dbReference type="InterPro" id="IPR016024">
    <property type="entry name" value="ARM-type_fold"/>
</dbReference>